<protein>
    <submittedName>
        <fullName evidence="2">Dihydroflavonol-4-reductase</fullName>
    </submittedName>
</protein>
<evidence type="ECO:0000313" key="2">
    <source>
        <dbReference type="EMBL" id="BDG01920.1"/>
    </source>
</evidence>
<sequence length="339" mass="36503">MNLLVTGGTGFLGTALVPILAGEGHRLRLLQRSAAADAERLGAEVVRAAIGDADAIRAALDGVEAVVHLAGQVSFDPGDPARLYDLHVQGTRRLLEASAAAGVKRVVLASSSGTIAVSRDDRIATEADPYPFDVVGGWPYYLSKIYQEKAALRIQRDTGLPVVVLNPSLLLGPGDARLSSTDVVFKFMERRIPAMPSGGLSFVDVRDAAAAFAAALVRGRPGERYLLGGANMSFRELFGRLERLTGVPAPRVALPSRVNVAGVRLLEKLSAWRGAEAPIDARSVEMGEHFWYCASTRAEEELGFVARDPQETLFETVRWLDAHVRGRSRPATLDDLARR</sequence>
<dbReference type="Pfam" id="PF01370">
    <property type="entry name" value="Epimerase"/>
    <property type="match status" value="1"/>
</dbReference>
<evidence type="ECO:0000259" key="1">
    <source>
        <dbReference type="Pfam" id="PF01370"/>
    </source>
</evidence>
<accession>A0ABN6MQL7</accession>
<organism evidence="2 3">
    <name type="scientific">Anaeromyxobacter oryzae</name>
    <dbReference type="NCBI Taxonomy" id="2918170"/>
    <lineage>
        <taxon>Bacteria</taxon>
        <taxon>Pseudomonadati</taxon>
        <taxon>Myxococcota</taxon>
        <taxon>Myxococcia</taxon>
        <taxon>Myxococcales</taxon>
        <taxon>Cystobacterineae</taxon>
        <taxon>Anaeromyxobacteraceae</taxon>
        <taxon>Anaeromyxobacter</taxon>
    </lineage>
</organism>
<dbReference type="InterPro" id="IPR001509">
    <property type="entry name" value="Epimerase_deHydtase"/>
</dbReference>
<dbReference type="PANTHER" id="PTHR48079:SF6">
    <property type="entry name" value="NAD(P)-BINDING DOMAIN-CONTAINING PROTEIN-RELATED"/>
    <property type="match status" value="1"/>
</dbReference>
<evidence type="ECO:0000313" key="3">
    <source>
        <dbReference type="Proteomes" id="UP001162891"/>
    </source>
</evidence>
<dbReference type="SUPFAM" id="SSF51735">
    <property type="entry name" value="NAD(P)-binding Rossmann-fold domains"/>
    <property type="match status" value="1"/>
</dbReference>
<dbReference type="PANTHER" id="PTHR48079">
    <property type="entry name" value="PROTEIN YEEZ"/>
    <property type="match status" value="1"/>
</dbReference>
<proteinExistence type="predicted"/>
<dbReference type="Gene3D" id="3.40.50.720">
    <property type="entry name" value="NAD(P)-binding Rossmann-like Domain"/>
    <property type="match status" value="1"/>
</dbReference>
<dbReference type="InterPro" id="IPR051783">
    <property type="entry name" value="NAD(P)-dependent_oxidoreduct"/>
</dbReference>
<dbReference type="RefSeq" id="WP_248358907.1">
    <property type="nucleotide sequence ID" value="NZ_AP025591.1"/>
</dbReference>
<keyword evidence="3" id="KW-1185">Reference proteome</keyword>
<reference evidence="3" key="1">
    <citation type="journal article" date="2022" name="Int. J. Syst. Evol. Microbiol.">
        <title>Anaeromyxobacter oryzae sp. nov., Anaeromyxobacter diazotrophicus sp. nov. and Anaeromyxobacter paludicola sp. nov., isolated from paddy soils.</title>
        <authorList>
            <person name="Itoh H."/>
            <person name="Xu Z."/>
            <person name="Mise K."/>
            <person name="Masuda Y."/>
            <person name="Ushijima N."/>
            <person name="Hayakawa C."/>
            <person name="Shiratori Y."/>
            <person name="Senoo K."/>
        </authorList>
    </citation>
    <scope>NUCLEOTIDE SEQUENCE [LARGE SCALE GENOMIC DNA]</scope>
    <source>
        <strain evidence="3">Red232</strain>
    </source>
</reference>
<feature type="domain" description="NAD-dependent epimerase/dehydratase" evidence="1">
    <location>
        <begin position="4"/>
        <end position="228"/>
    </location>
</feature>
<name>A0ABN6MQL7_9BACT</name>
<dbReference type="Proteomes" id="UP001162891">
    <property type="component" value="Chromosome"/>
</dbReference>
<dbReference type="EMBL" id="AP025591">
    <property type="protein sequence ID" value="BDG01920.1"/>
    <property type="molecule type" value="Genomic_DNA"/>
</dbReference>
<dbReference type="InterPro" id="IPR036291">
    <property type="entry name" value="NAD(P)-bd_dom_sf"/>
</dbReference>
<gene>
    <name evidence="2" type="primary">hpnA_1</name>
    <name evidence="2" type="ORF">AMOR_09160</name>
</gene>